<feature type="repeat" description="ANK" evidence="3">
    <location>
        <begin position="1832"/>
        <end position="1857"/>
    </location>
</feature>
<evidence type="ECO:0000313" key="5">
    <source>
        <dbReference type="Proteomes" id="UP000076420"/>
    </source>
</evidence>
<feature type="repeat" description="ANK" evidence="3">
    <location>
        <begin position="128"/>
        <end position="160"/>
    </location>
</feature>
<feature type="repeat" description="ANK" evidence="3">
    <location>
        <begin position="567"/>
        <end position="599"/>
    </location>
</feature>
<dbReference type="VEuPathDB" id="VectorBase:BGLAX_027821"/>
<feature type="repeat" description="ANK" evidence="3">
    <location>
        <begin position="227"/>
        <end position="259"/>
    </location>
</feature>
<dbReference type="PANTHER" id="PTHR24198:SF165">
    <property type="entry name" value="ANKYRIN REPEAT-CONTAINING PROTEIN-RELATED"/>
    <property type="match status" value="1"/>
</dbReference>
<feature type="repeat" description="ANK" evidence="3">
    <location>
        <begin position="1334"/>
        <end position="1366"/>
    </location>
</feature>
<name>A0A2C9K860_BIOGL</name>
<feature type="repeat" description="ANK" evidence="3">
    <location>
        <begin position="1202"/>
        <end position="1234"/>
    </location>
</feature>
<feature type="repeat" description="ANK" evidence="3">
    <location>
        <begin position="1301"/>
        <end position="1333"/>
    </location>
</feature>
<dbReference type="InterPro" id="IPR002110">
    <property type="entry name" value="Ankyrin_rpt"/>
</dbReference>
<keyword evidence="1" id="KW-0677">Repeat</keyword>
<dbReference type="PROSITE" id="PS50297">
    <property type="entry name" value="ANK_REP_REGION"/>
    <property type="match status" value="21"/>
</dbReference>
<feature type="repeat" description="ANK" evidence="3">
    <location>
        <begin position="194"/>
        <end position="226"/>
    </location>
</feature>
<sequence length="2138" mass="234822">MEASLQQNQLKFQQMMQPLIQQQMQLQTQEIQITSDNFLFQPIDLLSSLCLVAQDFVDVKQSIMFASNFKRQLDATEKEDIKSLSSDLDSLEVPFDVTYLIICSIFGYTEKGVELIKTGANVNKSNRNGLTALMFAAMFHNVGLVKILIQHGADVNLKDRRHINALMWTVLQGHTDIVQILLHNNADVHNRTPSGMDAVHIAVEKGFTNIFKLLMDKNADISSKTNDGWTPLMRSARHKDSTIANLLLNRNVCVNEKNFEDNTALHLSGMNGNVNCIKKLLNHDTDINCTNAIGMTPLMYAVRAGNLKIVHKLLEKGAKETLNNLNNNKRSALFFAVFSKCSDIVKELTKAGANANVLDIFNCSPLQYAIKNKSSDIVKHLLKFKDQSWHTGEEFITCLSEAVEREDINAVTCLLNFQSKMLILKEAKAVSCFYSESPLIIAASLRNLEIVELLLNAGADVNTLDVDLQSVLFFSVLQGDMYMSRLVVEKFNANINLKDCNGNTPLIMSAVMKNKEMVYFLLEKNASRYSTNFQGVSAMMEAASLGCYEIVKSIYENDYDLNLSDYKGWTPLMFSAFGGDPKTIKFLLGKGANINSISNTSATPLMIAAGEGHKDAVTLLLEHGASANARDVNHQSAIFHAVKNGHKDTLQKLLEGGADVYAEDCMKKTALMDAVRKGDVHCLKLLIQYKANCDQKDVFGTTPLIISAYSNLTECLKTLLDQRVSVNDSSISGNTALHLCSSNGHNAAVTLLLQHDADPNKTNGNGHSPLMLAAGKGFDGIVQDLLNCAVVDKDLRNTVDGKTSLMIAAQLNKLSTVKLLAEAGSNVNSKSEAGDTALHLSVINGFINVVKFFTTVPNIDLNAENNDGHTPLFFCVHFKRNDILKVLVDAGADVKPRNPHGVNIMTFIIREKCIKAFHIVIQSYKLSKDEKADFMQLGKTMFTPDIIDLFELLKQCNNDASEIEINTQTPSLGSSNYGQALESLPVATSMNSPNVNSALSGESVNSGTLLEDIAHAPPSNTTESTMNITLDDSNEKNVYYCAPNSVVTFNTYINPQRVKNLMAGNKNTLIDSSKNTSNTWRPGVPVQMPQVFQQHFQQLQTEFNSFQRQQDQVKSQPKDLLQSLYLVHSNYEALKPTLSTSVLKNRLEELELEEINGVDPSINQLELGFDVTCLMICATFGYTEKGSKLIDEGAAMDIQNCQGLTALMLASMFQLEDFVEMLILKGADVNIRDRLDMDALMWAVLQGNEVIVKMLVDKQADVNRKTPSGLDALHIAVEKGFTKIVEILLDKNADTSTKSKDGWTALMRSVRHEDPSIFKMLLEKTSDVNEKNLEANTPLHISGMYGNAKCIKKLVKHGADVNCKNSFGMTPLMYAVSIDDVNIVDKLLERGAIETINHVNKYKRSALVFAVIGNTKDVVEKLITSGANSNILDIANCSPLVYACKNKNADIAKLLIKLKNDFWHKENEFLTCLEVAVGNNDTKTVQCLINLKNKAKILPEIKEALQKFTVSPIIKAAMNMNRDILQLLLDVGVDVNSVDPLLQSALILSITLNDTLTAKRLVTHYGADVNIQNIRGDTALILAAALQNKTMVDFLLKNNASKQITNNYGVSAFTMAANSGKVDIVKSLYDKEYNLEHSDNQGWTPLMWLATLGILELSSTRTNVSSNVNATPLIIASSTGKEEVVSLLLKHNASVNAKDINKHTPLIHAAIKGHRQVIKILLQEGADVDAGDLFSKTALMYAVQRDDVESTLELLNKANYCQRDVNGITPLMVGAFSGSVKCTSILLYSKAPVNESNINGNTALHFCSSRGHDSVASLLLQNKADAQLTNENGYSPLMIAAAQGQDSVVKTLLEHKAIKKNFCNPLDGKLPLMYAAQLNRLSTVKLLVQDGVDVNAKSKSGDTALHLSVIHGCMNVVKYLTGVPNILLDAENKAGDSPLTLCVRYKKFDILKHLIESGADVKQKNGAGVNAINLSVCQNCFMALKTTLQYCQLSMQEQTNLLRLARQFNCSSEIVELIENIKVSNDNKNNGTANVSENSSQSSSSCKSASFLSSFRSLACNSPEGAAVPGDVAALTEANEMTDQSFNINLDGTNDKALNFYFTGDRPNVTINTNINAKNMINCMIGDGNQLNDNSRSI</sequence>
<feature type="repeat" description="ANK" evidence="3">
    <location>
        <begin position="600"/>
        <end position="632"/>
    </location>
</feature>
<dbReference type="Pfam" id="PF13637">
    <property type="entry name" value="Ank_4"/>
    <property type="match status" value="1"/>
</dbReference>
<feature type="repeat" description="ANK" evidence="3">
    <location>
        <begin position="293"/>
        <end position="325"/>
    </location>
</feature>
<dbReference type="STRING" id="6526.A0A2C9K860"/>
<feature type="repeat" description="ANK" evidence="3">
    <location>
        <begin position="1701"/>
        <end position="1733"/>
    </location>
</feature>
<evidence type="ECO:0000256" key="3">
    <source>
        <dbReference type="PROSITE-ProRule" id="PRU00023"/>
    </source>
</evidence>
<evidence type="ECO:0000256" key="1">
    <source>
        <dbReference type="ARBA" id="ARBA00022737"/>
    </source>
</evidence>
<dbReference type="PROSITE" id="PS50088">
    <property type="entry name" value="ANK_REPEAT"/>
    <property type="match status" value="26"/>
</dbReference>
<dbReference type="VEuPathDB" id="VectorBase:BGLB016440"/>
<dbReference type="InterPro" id="IPR036770">
    <property type="entry name" value="Ankyrin_rpt-contain_sf"/>
</dbReference>
<feature type="repeat" description="ANK" evidence="3">
    <location>
        <begin position="260"/>
        <end position="292"/>
    </location>
</feature>
<feature type="repeat" description="ANK" evidence="3">
    <location>
        <begin position="732"/>
        <end position="764"/>
    </location>
</feature>
<dbReference type="Pfam" id="PF00023">
    <property type="entry name" value="Ank"/>
    <property type="match status" value="1"/>
</dbReference>
<dbReference type="SUPFAM" id="SSF48403">
    <property type="entry name" value="Ankyrin repeat"/>
    <property type="match status" value="6"/>
</dbReference>
<proteinExistence type="predicted"/>
<feature type="repeat" description="ANK" evidence="3">
    <location>
        <begin position="633"/>
        <end position="665"/>
    </location>
</feature>
<dbReference type="EnsemblMetazoa" id="BGLB016440-RA">
    <property type="protein sequence ID" value="BGLB016440-PA"/>
    <property type="gene ID" value="BGLB016440"/>
</dbReference>
<dbReference type="SMART" id="SM00248">
    <property type="entry name" value="ANK"/>
    <property type="match status" value="47"/>
</dbReference>
<feature type="repeat" description="ANK" evidence="3">
    <location>
        <begin position="1268"/>
        <end position="1300"/>
    </location>
</feature>
<evidence type="ECO:0000256" key="2">
    <source>
        <dbReference type="ARBA" id="ARBA00023043"/>
    </source>
</evidence>
<feature type="repeat" description="ANK" evidence="3">
    <location>
        <begin position="1668"/>
        <end position="1700"/>
    </location>
</feature>
<accession>A0A2C9K860</accession>
<dbReference type="Gene3D" id="1.25.40.20">
    <property type="entry name" value="Ankyrin repeat-containing domain"/>
    <property type="match status" value="11"/>
</dbReference>
<feature type="repeat" description="ANK" evidence="3">
    <location>
        <begin position="434"/>
        <end position="466"/>
    </location>
</feature>
<dbReference type="KEGG" id="bgt:106050137"/>
<feature type="repeat" description="ANK" evidence="3">
    <location>
        <begin position="867"/>
        <end position="899"/>
    </location>
</feature>
<dbReference type="Proteomes" id="UP000076420">
    <property type="component" value="Unassembled WGS sequence"/>
</dbReference>
<keyword evidence="2 3" id="KW-0040">ANK repeat</keyword>
<feature type="repeat" description="ANK" evidence="3">
    <location>
        <begin position="501"/>
        <end position="533"/>
    </location>
</feature>
<feature type="repeat" description="ANK" evidence="3">
    <location>
        <begin position="1367"/>
        <end position="1392"/>
    </location>
</feature>
<evidence type="ECO:0000313" key="4">
    <source>
        <dbReference type="EnsemblMetazoa" id="BGLB016440-PA"/>
    </source>
</evidence>
<dbReference type="VEuPathDB" id="VectorBase:BGLAX_045037"/>
<feature type="repeat" description="ANK" evidence="3">
    <location>
        <begin position="1575"/>
        <end position="1607"/>
    </location>
</feature>
<reference evidence="4" key="1">
    <citation type="submission" date="2020-05" db="UniProtKB">
        <authorList>
            <consortium name="EnsemblMetazoa"/>
        </authorList>
    </citation>
    <scope>IDENTIFICATION</scope>
    <source>
        <strain evidence="4">BB02</strain>
    </source>
</reference>
<feature type="repeat" description="ANK" evidence="3">
    <location>
        <begin position="1934"/>
        <end position="1966"/>
    </location>
</feature>
<protein>
    <submittedName>
        <fullName evidence="4">Uncharacterized protein</fullName>
    </submittedName>
</protein>
<feature type="repeat" description="ANK" evidence="3">
    <location>
        <begin position="1508"/>
        <end position="1540"/>
    </location>
</feature>
<feature type="repeat" description="ANK" evidence="3">
    <location>
        <begin position="800"/>
        <end position="832"/>
    </location>
</feature>
<feature type="repeat" description="ANK" evidence="3">
    <location>
        <begin position="1867"/>
        <end position="1899"/>
    </location>
</feature>
<dbReference type="PANTHER" id="PTHR24198">
    <property type="entry name" value="ANKYRIN REPEAT AND PROTEIN KINASE DOMAIN-CONTAINING PROTEIN"/>
    <property type="match status" value="1"/>
</dbReference>
<organism evidence="4 5">
    <name type="scientific">Biomphalaria glabrata</name>
    <name type="common">Bloodfluke planorb</name>
    <name type="synonym">Freshwater snail</name>
    <dbReference type="NCBI Taxonomy" id="6526"/>
    <lineage>
        <taxon>Eukaryota</taxon>
        <taxon>Metazoa</taxon>
        <taxon>Spiralia</taxon>
        <taxon>Lophotrochozoa</taxon>
        <taxon>Mollusca</taxon>
        <taxon>Gastropoda</taxon>
        <taxon>Heterobranchia</taxon>
        <taxon>Euthyneura</taxon>
        <taxon>Panpulmonata</taxon>
        <taxon>Hygrophila</taxon>
        <taxon>Lymnaeoidea</taxon>
        <taxon>Planorbidae</taxon>
        <taxon>Biomphalaria</taxon>
    </lineage>
</organism>
<dbReference type="Pfam" id="PF12796">
    <property type="entry name" value="Ank_2"/>
    <property type="match status" value="13"/>
</dbReference>
<feature type="repeat" description="ANK" evidence="3">
    <location>
        <begin position="1799"/>
        <end position="1831"/>
    </location>
</feature>
<gene>
    <name evidence="4" type="primary">106050137</name>
</gene>
<dbReference type="PRINTS" id="PR01415">
    <property type="entry name" value="ANKYRIN"/>
</dbReference>